<proteinExistence type="predicted"/>
<reference evidence="1 2" key="1">
    <citation type="submission" date="2016-10" db="EMBL/GenBank/DDBJ databases">
        <authorList>
            <person name="de Groot N.N."/>
        </authorList>
    </citation>
    <scope>NUCLEOTIDE SEQUENCE [LARGE SCALE GENOMIC DNA]</scope>
    <source>
        <strain evidence="1 2">GAS522</strain>
    </source>
</reference>
<dbReference type="Proteomes" id="UP000183208">
    <property type="component" value="Unassembled WGS sequence"/>
</dbReference>
<sequence length="241" mass="26918">MTSTVEGEASKVRAETFTQSAVRAVWVQSLQDETPESVEMLAEVNRLHPESFARRSGWRFSRLTLRERFLKGPQALRPINLLAARAAIAAIHILGNQTSHRRYRGYCSAQKRFRFPRRLPAPRAVAFCPLGSWHLVLSVLDRTCLDSPDIWIRSREPLQMPPGIGACKADRSRTGPGGEPANAAFRCRNRSTETVRWPPGICPPPRTPRLLSSNPRLGECANPIHPRSVRAGCNIAAARNR</sequence>
<dbReference type="AlphaFoldDB" id="A0A1H5GXS4"/>
<gene>
    <name evidence="1" type="ORF">SAMN05444171_6640</name>
</gene>
<accession>A0A1H5GXS4</accession>
<protein>
    <submittedName>
        <fullName evidence="1">Uncharacterized protein</fullName>
    </submittedName>
</protein>
<evidence type="ECO:0000313" key="2">
    <source>
        <dbReference type="Proteomes" id="UP000183208"/>
    </source>
</evidence>
<evidence type="ECO:0000313" key="1">
    <source>
        <dbReference type="EMBL" id="SEE20470.1"/>
    </source>
</evidence>
<organism evidence="1 2">
    <name type="scientific">Bradyrhizobium lablabi</name>
    <dbReference type="NCBI Taxonomy" id="722472"/>
    <lineage>
        <taxon>Bacteria</taxon>
        <taxon>Pseudomonadati</taxon>
        <taxon>Pseudomonadota</taxon>
        <taxon>Alphaproteobacteria</taxon>
        <taxon>Hyphomicrobiales</taxon>
        <taxon>Nitrobacteraceae</taxon>
        <taxon>Bradyrhizobium</taxon>
    </lineage>
</organism>
<dbReference type="EMBL" id="FNTI01000001">
    <property type="protein sequence ID" value="SEE20470.1"/>
    <property type="molecule type" value="Genomic_DNA"/>
</dbReference>
<name>A0A1H5GXS4_9BRAD</name>